<reference evidence="1" key="1">
    <citation type="submission" date="2015-04" db="UniProtKB">
        <authorList>
            <consortium name="EnsemblPlants"/>
        </authorList>
    </citation>
    <scope>IDENTIFICATION</scope>
</reference>
<organism evidence="1">
    <name type="scientific">Oryza meridionalis</name>
    <dbReference type="NCBI Taxonomy" id="40149"/>
    <lineage>
        <taxon>Eukaryota</taxon>
        <taxon>Viridiplantae</taxon>
        <taxon>Streptophyta</taxon>
        <taxon>Embryophyta</taxon>
        <taxon>Tracheophyta</taxon>
        <taxon>Spermatophyta</taxon>
        <taxon>Magnoliopsida</taxon>
        <taxon>Liliopsida</taxon>
        <taxon>Poales</taxon>
        <taxon>Poaceae</taxon>
        <taxon>BOP clade</taxon>
        <taxon>Oryzoideae</taxon>
        <taxon>Oryzeae</taxon>
        <taxon>Oryzinae</taxon>
        <taxon>Oryza</taxon>
    </lineage>
</organism>
<name>A0A0E0CKK8_9ORYZ</name>
<protein>
    <submittedName>
        <fullName evidence="1">Uncharacterized protein</fullName>
    </submittedName>
</protein>
<dbReference type="Proteomes" id="UP000008021">
    <property type="component" value="Chromosome 2"/>
</dbReference>
<dbReference type="Gramene" id="OMERI02G16710.1">
    <property type="protein sequence ID" value="OMERI02G16710.1"/>
    <property type="gene ID" value="OMERI02G16710"/>
</dbReference>
<dbReference type="AlphaFoldDB" id="A0A0E0CKK8"/>
<evidence type="ECO:0000313" key="2">
    <source>
        <dbReference type="Proteomes" id="UP000008021"/>
    </source>
</evidence>
<dbReference type="EnsemblPlants" id="OMERI02G16710.1">
    <property type="protein sequence ID" value="OMERI02G16710.1"/>
    <property type="gene ID" value="OMERI02G16710"/>
</dbReference>
<reference evidence="1" key="2">
    <citation type="submission" date="2018-05" db="EMBL/GenBank/DDBJ databases">
        <title>OmerRS3 (Oryza meridionalis Reference Sequence Version 3).</title>
        <authorList>
            <person name="Zhang J."/>
            <person name="Kudrna D."/>
            <person name="Lee S."/>
            <person name="Talag J."/>
            <person name="Welchert J."/>
            <person name="Wing R.A."/>
        </authorList>
    </citation>
    <scope>NUCLEOTIDE SEQUENCE [LARGE SCALE GENOMIC DNA]</scope>
    <source>
        <strain evidence="1">cv. OR44</strain>
    </source>
</reference>
<evidence type="ECO:0000313" key="1">
    <source>
        <dbReference type="EnsemblPlants" id="OMERI02G16710.1"/>
    </source>
</evidence>
<dbReference type="HOGENOM" id="CLU_2389727_0_0_1"/>
<accession>A0A0E0CKK8</accession>
<proteinExistence type="predicted"/>
<sequence length="105" mass="11306">METAVFAPHQVTILALPAAEAEVATAIVPGRMAANSVTSISKGGAVMRRLGREWARRCGSLTGSSLAHENSHMLVFYKNASNTLKDVLWKSDDLQSPHSWSNLGE</sequence>
<keyword evidence="2" id="KW-1185">Reference proteome</keyword>